<feature type="region of interest" description="Disordered" evidence="3">
    <location>
        <begin position="213"/>
        <end position="233"/>
    </location>
</feature>
<accession>A0A5C5BDA2</accession>
<dbReference type="Gene3D" id="3.40.50.150">
    <property type="entry name" value="Vaccinia Virus protein VP39"/>
    <property type="match status" value="1"/>
</dbReference>
<evidence type="ECO:0000256" key="1">
    <source>
        <dbReference type="ARBA" id="ARBA00022603"/>
    </source>
</evidence>
<dbReference type="InterPro" id="IPR004398">
    <property type="entry name" value="RNA_MeTrfase_RsmD"/>
</dbReference>
<dbReference type="PANTHER" id="PTHR43542:SF1">
    <property type="entry name" value="METHYLTRANSFERASE"/>
    <property type="match status" value="1"/>
</dbReference>
<organism evidence="4 5">
    <name type="scientific">Miniimonas arenae</name>
    <dbReference type="NCBI Taxonomy" id="676201"/>
    <lineage>
        <taxon>Bacteria</taxon>
        <taxon>Bacillati</taxon>
        <taxon>Actinomycetota</taxon>
        <taxon>Actinomycetes</taxon>
        <taxon>Micrococcales</taxon>
        <taxon>Beutenbergiaceae</taxon>
        <taxon>Miniimonas</taxon>
    </lineage>
</organism>
<protein>
    <submittedName>
        <fullName evidence="4">Methyltransferase</fullName>
    </submittedName>
</protein>
<dbReference type="SUPFAM" id="SSF53335">
    <property type="entry name" value="S-adenosyl-L-methionine-dependent methyltransferases"/>
    <property type="match status" value="1"/>
</dbReference>
<keyword evidence="1 4" id="KW-0489">Methyltransferase</keyword>
<comment type="caution">
    <text evidence="4">The sequence shown here is derived from an EMBL/GenBank/DDBJ whole genome shotgun (WGS) entry which is preliminary data.</text>
</comment>
<dbReference type="PIRSF" id="PIRSF004553">
    <property type="entry name" value="CHP00095"/>
    <property type="match status" value="1"/>
</dbReference>
<dbReference type="Pfam" id="PF03602">
    <property type="entry name" value="Cons_hypoth95"/>
    <property type="match status" value="2"/>
</dbReference>
<evidence type="ECO:0000313" key="4">
    <source>
        <dbReference type="EMBL" id="TNU74004.1"/>
    </source>
</evidence>
<dbReference type="InterPro" id="IPR029063">
    <property type="entry name" value="SAM-dependent_MTases_sf"/>
</dbReference>
<dbReference type="RefSeq" id="WP_139986919.1">
    <property type="nucleotide sequence ID" value="NZ_VENP01000027.1"/>
</dbReference>
<dbReference type="OrthoDB" id="9803017at2"/>
<keyword evidence="5" id="KW-1185">Reference proteome</keyword>
<keyword evidence="2 4" id="KW-0808">Transferase</keyword>
<dbReference type="Proteomes" id="UP000313849">
    <property type="component" value="Unassembled WGS sequence"/>
</dbReference>
<reference evidence="4 5" key="1">
    <citation type="submission" date="2019-06" db="EMBL/GenBank/DDBJ databases">
        <title>Draft genome sequence of Miniimonas arenae KCTC 19750T isolated from sea sand.</title>
        <authorList>
            <person name="Park S.-J."/>
        </authorList>
    </citation>
    <scope>NUCLEOTIDE SEQUENCE [LARGE SCALE GENOMIC DNA]</scope>
    <source>
        <strain evidence="4 5">KCTC 19750</strain>
    </source>
</reference>
<dbReference type="GO" id="GO:0031167">
    <property type="term" value="P:rRNA methylation"/>
    <property type="evidence" value="ECO:0007669"/>
    <property type="project" value="InterPro"/>
</dbReference>
<evidence type="ECO:0000313" key="5">
    <source>
        <dbReference type="Proteomes" id="UP000313849"/>
    </source>
</evidence>
<evidence type="ECO:0000256" key="3">
    <source>
        <dbReference type="SAM" id="MobiDB-lite"/>
    </source>
</evidence>
<sequence length="233" mass="23939">MARIIAGSVGGRTIAVPPRGTRPTTDRVREALFTALDHDGLLDGARVLDLYAGSGALGLEAASRGAAHVDLVEADRRAADVCRANARSLGLTGLVRTHQAKVETFLAGGTGATAGATGAHAGATGGASRAVGAVPDGGWTLAFLDPPYDVDSSRVATVLAALVPHLAADAVVVLERSVRSEPVALPEGLEAWRDRRYGETVLHLLDHVAPGGPAEIDADTIDERTDNVPEVLP</sequence>
<dbReference type="CDD" id="cd02440">
    <property type="entry name" value="AdoMet_MTases"/>
    <property type="match status" value="1"/>
</dbReference>
<dbReference type="AlphaFoldDB" id="A0A5C5BDA2"/>
<name>A0A5C5BDA2_9MICO</name>
<dbReference type="PANTHER" id="PTHR43542">
    <property type="entry name" value="METHYLTRANSFERASE"/>
    <property type="match status" value="1"/>
</dbReference>
<gene>
    <name evidence="4" type="ORF">FH969_08405</name>
</gene>
<dbReference type="GO" id="GO:0008168">
    <property type="term" value="F:methyltransferase activity"/>
    <property type="evidence" value="ECO:0007669"/>
    <property type="project" value="UniProtKB-KW"/>
</dbReference>
<dbReference type="EMBL" id="VENP01000027">
    <property type="protein sequence ID" value="TNU74004.1"/>
    <property type="molecule type" value="Genomic_DNA"/>
</dbReference>
<evidence type="ECO:0000256" key="2">
    <source>
        <dbReference type="ARBA" id="ARBA00022679"/>
    </source>
</evidence>
<proteinExistence type="predicted"/>